<evidence type="ECO:0000313" key="2">
    <source>
        <dbReference type="EMBL" id="KCW72802.1"/>
    </source>
</evidence>
<proteinExistence type="predicted"/>
<dbReference type="InParanoid" id="A0A059C366"/>
<name>A0A059C366_EUCGR</name>
<dbReference type="EMBL" id="KK198757">
    <property type="protein sequence ID" value="KCW72802.1"/>
    <property type="molecule type" value="Genomic_DNA"/>
</dbReference>
<feature type="region of interest" description="Disordered" evidence="1">
    <location>
        <begin position="28"/>
        <end position="51"/>
    </location>
</feature>
<gene>
    <name evidence="2" type="ORF">EUGRSUZ_E01248</name>
</gene>
<reference evidence="2" key="1">
    <citation type="submission" date="2013-07" db="EMBL/GenBank/DDBJ databases">
        <title>The genome of Eucalyptus grandis.</title>
        <authorList>
            <person name="Schmutz J."/>
            <person name="Hayes R."/>
            <person name="Myburg A."/>
            <person name="Tuskan G."/>
            <person name="Grattapaglia D."/>
            <person name="Rokhsar D.S."/>
        </authorList>
    </citation>
    <scope>NUCLEOTIDE SEQUENCE</scope>
    <source>
        <tissue evidence="2">Leaf extractions</tissue>
    </source>
</reference>
<sequence>MPPIIFIRSPMLSKKGCSGSALLLVMRPIEPSTSGTEGGPPPPPPGLTSLASTFHMRSNSTRERGKGSSVTLKFRNRSLIDSAPGTRTAYSLRGSSPAAAILRSSR</sequence>
<evidence type="ECO:0000256" key="1">
    <source>
        <dbReference type="SAM" id="MobiDB-lite"/>
    </source>
</evidence>
<dbReference type="Gramene" id="KCW72802">
    <property type="protein sequence ID" value="KCW72802"/>
    <property type="gene ID" value="EUGRSUZ_E01248"/>
</dbReference>
<accession>A0A059C366</accession>
<dbReference type="AlphaFoldDB" id="A0A059C366"/>
<organism evidence="2">
    <name type="scientific">Eucalyptus grandis</name>
    <name type="common">Flooded gum</name>
    <dbReference type="NCBI Taxonomy" id="71139"/>
    <lineage>
        <taxon>Eukaryota</taxon>
        <taxon>Viridiplantae</taxon>
        <taxon>Streptophyta</taxon>
        <taxon>Embryophyta</taxon>
        <taxon>Tracheophyta</taxon>
        <taxon>Spermatophyta</taxon>
        <taxon>Magnoliopsida</taxon>
        <taxon>eudicotyledons</taxon>
        <taxon>Gunneridae</taxon>
        <taxon>Pentapetalae</taxon>
        <taxon>rosids</taxon>
        <taxon>malvids</taxon>
        <taxon>Myrtales</taxon>
        <taxon>Myrtaceae</taxon>
        <taxon>Myrtoideae</taxon>
        <taxon>Eucalypteae</taxon>
        <taxon>Eucalyptus</taxon>
    </lineage>
</organism>
<protein>
    <submittedName>
        <fullName evidence="2">Uncharacterized protein</fullName>
    </submittedName>
</protein>